<evidence type="ECO:0000256" key="1">
    <source>
        <dbReference type="ARBA" id="ARBA00004448"/>
    </source>
</evidence>
<dbReference type="Pfam" id="PF13499">
    <property type="entry name" value="EF-hand_7"/>
    <property type="match status" value="1"/>
</dbReference>
<feature type="repeat" description="Solcar" evidence="9">
    <location>
        <begin position="285"/>
        <end position="370"/>
    </location>
</feature>
<protein>
    <submittedName>
        <fullName evidence="11">Slc25a54</fullName>
    </submittedName>
</protein>
<keyword evidence="5" id="KW-0677">Repeat</keyword>
<dbReference type="Pfam" id="PF00153">
    <property type="entry name" value="Mito_carr"/>
    <property type="match status" value="7"/>
</dbReference>
<sequence length="897" mass="101439">MTDQSDLSHIDVRSYREIFNKLDRDGDGRIAFKDFEDALRRMGVPFSSSNLKDILEKHDSDQSGTLEFEEFVQYMKEHDRKLMLVFRALDENKDGKCAGIIDTDEIIRAFEKIGSKVDRKEAFELLQRMDKDKSLSISFSEWRDYLMFHPTGELHEIISYWRHSTFVDIGEDSLVPDEFSEDELKTGVWWRHLVAGGVAGAVSRTVTAPMDRLKVFLQVKGFEAGSLVNCLRNMLREGGLPSLWRGNGINVIKIAPESALKFTFYEQVKQLIHAGHVEHGVRKELSIGERFVAGSMAGVLAQTAIYPMEVLKTRMALRRTGQYTSTLDAFVKIYRSEGLMAYTRGYIPNSLGIIPYAGIDLAIYETLKNLYLSRNDRNENPGVLVLLACGSISSSCGQLASYPLALIKTRLQAQTAKGKEETSMRILVRKILHKEGIAGLYRGICPNFLKVIPAVSISYVVYEHVRKALGDILEKHDSDQSGTLEFEEFVQYMKEHDRKLMLVFRALDENKDGKFGNDPPCAGIIDTDEIIRAFEKIGSKVDRKEAFELLQRMDKDKSLSISFSEWRDYLMFHPTGELHEIISYWRHSTFVDIGEDSLVPDEFSEDELKTGVWWRHLVAGGVAGAVSRTVTAPMDRLKVFLQVLYRMLLCYLCQVNQFLGLVCCLNQDPPRPLVYTHGQNLWKWKVFDVKGFEAGSLVNCLRNMLREGGLPSLWRGNGINVIKIAPESALKFTFYEQVKQLIHAGHVEHGVRKELSIGERFVAGSMAGVLAQTAIYPMEVLKTRMALRRTGQYTSTLDAFVKIYRSEGLMAYTRGYIPNSLGIIPYAGIDLAIYETLKNLYLSRNDRNENPGVLVLLACGSISSSCGQLASYPLALIKTRLQAQSECLDSLHLLTFV</sequence>
<dbReference type="InterPro" id="IPR002048">
    <property type="entry name" value="EF_hand_dom"/>
</dbReference>
<evidence type="ECO:0000256" key="3">
    <source>
        <dbReference type="ARBA" id="ARBA00022448"/>
    </source>
</evidence>
<organism evidence="11 12">
    <name type="scientific">Cordylochernes scorpioides</name>
    <dbReference type="NCBI Taxonomy" id="51811"/>
    <lineage>
        <taxon>Eukaryota</taxon>
        <taxon>Metazoa</taxon>
        <taxon>Ecdysozoa</taxon>
        <taxon>Arthropoda</taxon>
        <taxon>Chelicerata</taxon>
        <taxon>Arachnida</taxon>
        <taxon>Pseudoscorpiones</taxon>
        <taxon>Cheliferoidea</taxon>
        <taxon>Chernetidae</taxon>
        <taxon>Cordylochernes</taxon>
    </lineage>
</organism>
<feature type="domain" description="EF-hand" evidence="10">
    <location>
        <begin position="117"/>
        <end position="152"/>
    </location>
</feature>
<dbReference type="EMBL" id="CP092866">
    <property type="protein sequence ID" value="UYV66237.1"/>
    <property type="molecule type" value="Genomic_DNA"/>
</dbReference>
<dbReference type="PANTHER" id="PTHR24089">
    <property type="entry name" value="SOLUTE CARRIER FAMILY 25"/>
    <property type="match status" value="1"/>
</dbReference>
<dbReference type="InterPro" id="IPR011992">
    <property type="entry name" value="EF-hand-dom_pair"/>
</dbReference>
<evidence type="ECO:0000313" key="12">
    <source>
        <dbReference type="Proteomes" id="UP001235939"/>
    </source>
</evidence>
<keyword evidence="4 9" id="KW-0812">Transmembrane</keyword>
<feature type="domain" description="EF-hand" evidence="10">
    <location>
        <begin position="464"/>
        <end position="499"/>
    </location>
</feature>
<evidence type="ECO:0000313" key="11">
    <source>
        <dbReference type="EMBL" id="UYV66237.1"/>
    </source>
</evidence>
<dbReference type="SUPFAM" id="SSF103506">
    <property type="entry name" value="Mitochondrial carrier"/>
    <property type="match status" value="2"/>
</dbReference>
<dbReference type="PROSITE" id="PS50920">
    <property type="entry name" value="SOLCAR"/>
    <property type="match status" value="5"/>
</dbReference>
<comment type="subcellular location">
    <subcellularLocation>
        <location evidence="1">Mitochondrion inner membrane</location>
        <topology evidence="1">Multi-pass membrane protein</topology>
    </subcellularLocation>
</comment>
<dbReference type="PROSITE" id="PS50222">
    <property type="entry name" value="EF_HAND_2"/>
    <property type="match status" value="6"/>
</dbReference>
<dbReference type="InterPro" id="IPR023395">
    <property type="entry name" value="MCP_dom_sf"/>
</dbReference>
<keyword evidence="12" id="KW-1185">Reference proteome</keyword>
<keyword evidence="8 9" id="KW-0472">Membrane</keyword>
<keyword evidence="6" id="KW-0106">Calcium</keyword>
<dbReference type="Proteomes" id="UP001235939">
    <property type="component" value="Chromosome 04"/>
</dbReference>
<feature type="repeat" description="Solcar" evidence="9">
    <location>
        <begin position="755"/>
        <end position="840"/>
    </location>
</feature>
<dbReference type="SMART" id="SM00054">
    <property type="entry name" value="EFh"/>
    <property type="match status" value="7"/>
</dbReference>
<feature type="domain" description="EF-hand" evidence="10">
    <location>
        <begin position="46"/>
        <end position="81"/>
    </location>
</feature>
<evidence type="ECO:0000256" key="8">
    <source>
        <dbReference type="ARBA" id="ARBA00023136"/>
    </source>
</evidence>
<feature type="repeat" description="Solcar" evidence="9">
    <location>
        <begin position="381"/>
        <end position="468"/>
    </location>
</feature>
<dbReference type="Gene3D" id="1.50.40.10">
    <property type="entry name" value="Mitochondrial carrier domain"/>
    <property type="match status" value="2"/>
</dbReference>
<feature type="domain" description="EF-hand" evidence="10">
    <location>
        <begin position="85"/>
        <end position="116"/>
    </location>
</feature>
<dbReference type="InterPro" id="IPR018108">
    <property type="entry name" value="MCP_transmembrane"/>
</dbReference>
<feature type="repeat" description="Solcar" evidence="9">
    <location>
        <begin position="187"/>
        <end position="271"/>
    </location>
</feature>
<reference evidence="11 12" key="1">
    <citation type="submission" date="2022-01" db="EMBL/GenBank/DDBJ databases">
        <title>A chromosomal length assembly of Cordylochernes scorpioides.</title>
        <authorList>
            <person name="Zeh D."/>
            <person name="Zeh J."/>
        </authorList>
    </citation>
    <scope>NUCLEOTIDE SEQUENCE [LARGE SCALE GENOMIC DNA]</scope>
    <source>
        <strain evidence="11">IN4F17</strain>
        <tissue evidence="11">Whole Body</tissue>
    </source>
</reference>
<gene>
    <name evidence="11" type="ORF">LAZ67_4000940</name>
</gene>
<feature type="domain" description="EF-hand" evidence="10">
    <location>
        <begin position="541"/>
        <end position="576"/>
    </location>
</feature>
<evidence type="ECO:0000256" key="2">
    <source>
        <dbReference type="ARBA" id="ARBA00006375"/>
    </source>
</evidence>
<feature type="domain" description="EF-hand" evidence="10">
    <location>
        <begin position="10"/>
        <end position="45"/>
    </location>
</feature>
<evidence type="ECO:0000256" key="5">
    <source>
        <dbReference type="ARBA" id="ARBA00022737"/>
    </source>
</evidence>
<evidence type="ECO:0000256" key="9">
    <source>
        <dbReference type="PROSITE-ProRule" id="PRU00282"/>
    </source>
</evidence>
<feature type="repeat" description="Solcar" evidence="9">
    <location>
        <begin position="611"/>
        <end position="741"/>
    </location>
</feature>
<evidence type="ECO:0000256" key="6">
    <source>
        <dbReference type="ARBA" id="ARBA00022837"/>
    </source>
</evidence>
<dbReference type="PROSITE" id="PS00018">
    <property type="entry name" value="EF_HAND_1"/>
    <property type="match status" value="3"/>
</dbReference>
<accession>A0ABY6KBK1</accession>
<dbReference type="InterPro" id="IPR018247">
    <property type="entry name" value="EF_Hand_1_Ca_BS"/>
</dbReference>
<proteinExistence type="inferred from homology"/>
<dbReference type="InterPro" id="IPR002067">
    <property type="entry name" value="MCP"/>
</dbReference>
<name>A0ABY6KBK1_9ARAC</name>
<dbReference type="CDD" id="cd00051">
    <property type="entry name" value="EFh"/>
    <property type="match status" value="2"/>
</dbReference>
<dbReference type="SUPFAM" id="SSF47473">
    <property type="entry name" value="EF-hand"/>
    <property type="match status" value="2"/>
</dbReference>
<dbReference type="PRINTS" id="PR00926">
    <property type="entry name" value="MITOCARRIER"/>
</dbReference>
<evidence type="ECO:0000256" key="7">
    <source>
        <dbReference type="ARBA" id="ARBA00022989"/>
    </source>
</evidence>
<evidence type="ECO:0000256" key="4">
    <source>
        <dbReference type="ARBA" id="ARBA00022692"/>
    </source>
</evidence>
<dbReference type="Gene3D" id="1.10.238.10">
    <property type="entry name" value="EF-hand"/>
    <property type="match status" value="4"/>
</dbReference>
<evidence type="ECO:0000259" key="10">
    <source>
        <dbReference type="PROSITE" id="PS50222"/>
    </source>
</evidence>
<comment type="similarity">
    <text evidence="2">Belongs to the mitochondrial carrier (TC 2.A.29) family.</text>
</comment>
<keyword evidence="3" id="KW-0813">Transport</keyword>
<keyword evidence="7" id="KW-1133">Transmembrane helix</keyword>